<reference evidence="2" key="1">
    <citation type="journal article" date="2022" name="bioRxiv">
        <title>Sequencing and chromosome-scale assembly of the giantPleurodeles waltlgenome.</title>
        <authorList>
            <person name="Brown T."/>
            <person name="Elewa A."/>
            <person name="Iarovenko S."/>
            <person name="Subramanian E."/>
            <person name="Araus A.J."/>
            <person name="Petzold A."/>
            <person name="Susuki M."/>
            <person name="Suzuki K.-i.T."/>
            <person name="Hayashi T."/>
            <person name="Toyoda A."/>
            <person name="Oliveira C."/>
            <person name="Osipova E."/>
            <person name="Leigh N.D."/>
            <person name="Simon A."/>
            <person name="Yun M.H."/>
        </authorList>
    </citation>
    <scope>NUCLEOTIDE SEQUENCE</scope>
    <source>
        <strain evidence="2">20211129_DDA</strain>
        <tissue evidence="2">Liver</tissue>
    </source>
</reference>
<dbReference type="AlphaFoldDB" id="A0AAV7Q678"/>
<feature type="region of interest" description="Disordered" evidence="1">
    <location>
        <begin position="79"/>
        <end position="98"/>
    </location>
</feature>
<evidence type="ECO:0000313" key="3">
    <source>
        <dbReference type="Proteomes" id="UP001066276"/>
    </source>
</evidence>
<gene>
    <name evidence="2" type="ORF">NDU88_001202</name>
</gene>
<dbReference type="EMBL" id="JANPWB010000010">
    <property type="protein sequence ID" value="KAJ1134755.1"/>
    <property type="molecule type" value="Genomic_DNA"/>
</dbReference>
<feature type="compositionally biased region" description="Basic and acidic residues" evidence="1">
    <location>
        <begin position="7"/>
        <end position="34"/>
    </location>
</feature>
<organism evidence="2 3">
    <name type="scientific">Pleurodeles waltl</name>
    <name type="common">Iberian ribbed newt</name>
    <dbReference type="NCBI Taxonomy" id="8319"/>
    <lineage>
        <taxon>Eukaryota</taxon>
        <taxon>Metazoa</taxon>
        <taxon>Chordata</taxon>
        <taxon>Craniata</taxon>
        <taxon>Vertebrata</taxon>
        <taxon>Euteleostomi</taxon>
        <taxon>Amphibia</taxon>
        <taxon>Batrachia</taxon>
        <taxon>Caudata</taxon>
        <taxon>Salamandroidea</taxon>
        <taxon>Salamandridae</taxon>
        <taxon>Pleurodelinae</taxon>
        <taxon>Pleurodeles</taxon>
    </lineage>
</organism>
<comment type="caution">
    <text evidence="2">The sequence shown here is derived from an EMBL/GenBank/DDBJ whole genome shotgun (WGS) entry which is preliminary data.</text>
</comment>
<proteinExistence type="predicted"/>
<dbReference type="Proteomes" id="UP001066276">
    <property type="component" value="Chromosome 6"/>
</dbReference>
<evidence type="ECO:0000313" key="2">
    <source>
        <dbReference type="EMBL" id="KAJ1134755.1"/>
    </source>
</evidence>
<keyword evidence="3" id="KW-1185">Reference proteome</keyword>
<dbReference type="Gene3D" id="1.20.5.1000">
    <property type="entry name" value="arf6 gtpase in complex with a specific effector, jip4"/>
    <property type="match status" value="1"/>
</dbReference>
<protein>
    <submittedName>
        <fullName evidence="2">Uncharacterized protein</fullName>
    </submittedName>
</protein>
<evidence type="ECO:0000256" key="1">
    <source>
        <dbReference type="SAM" id="MobiDB-lite"/>
    </source>
</evidence>
<sequence>MKAIDNLQKEKDTLQKEKDNLQKEKDSLQKERGDLIKTKNNLLNERVCTTLWTAGSWSSGQEQRSKAEAGYLITTIVNRQNEKGEPEPYTAREMPEKKRQHFIQEERLVVVEKVILQQYRDAPEDKKDWRWARTFAGN</sequence>
<name>A0AAV7Q678_PLEWA</name>
<feature type="region of interest" description="Disordered" evidence="1">
    <location>
        <begin position="1"/>
        <end position="34"/>
    </location>
</feature>
<accession>A0AAV7Q678</accession>